<organism evidence="1 2">
    <name type="scientific">Clostridium magnum DSM 2767</name>
    <dbReference type="NCBI Taxonomy" id="1121326"/>
    <lineage>
        <taxon>Bacteria</taxon>
        <taxon>Bacillati</taxon>
        <taxon>Bacillota</taxon>
        <taxon>Clostridia</taxon>
        <taxon>Eubacteriales</taxon>
        <taxon>Clostridiaceae</taxon>
        <taxon>Clostridium</taxon>
    </lineage>
</organism>
<keyword evidence="2" id="KW-1185">Reference proteome</keyword>
<dbReference type="PATRIC" id="fig|1121326.3.peg.6048"/>
<evidence type="ECO:0000313" key="1">
    <source>
        <dbReference type="EMBL" id="KZL88693.1"/>
    </source>
</evidence>
<dbReference type="SUPFAM" id="SSF52309">
    <property type="entry name" value="N-(deoxy)ribosyltransferase-like"/>
    <property type="match status" value="1"/>
</dbReference>
<protein>
    <recommendedName>
        <fullName evidence="3">Nucleoside 2-deoxyribosyltransferase</fullName>
    </recommendedName>
</protein>
<dbReference type="EMBL" id="LWAE01000015">
    <property type="protein sequence ID" value="KZL88693.1"/>
    <property type="molecule type" value="Genomic_DNA"/>
</dbReference>
<dbReference type="AlphaFoldDB" id="A0A162QLX5"/>
<sequence length="118" mass="13041">MDIAYVGGPYRAKTKLGIIRNIIVARKVAKKLWKLGYGVICPHSNSALFNNLPEESFINGDIEMLKRCDVLVLVPGWENSAGTLGEIETAIQNHIPIYELEGDNLIGLEINYAENVEG</sequence>
<reference evidence="1 2" key="1">
    <citation type="submission" date="2016-04" db="EMBL/GenBank/DDBJ databases">
        <title>Genome sequence of Clostridium magnum DSM 2767.</title>
        <authorList>
            <person name="Poehlein A."/>
            <person name="Uhlig R."/>
            <person name="Fischer R."/>
            <person name="Bahl H."/>
            <person name="Daniel R."/>
        </authorList>
    </citation>
    <scope>NUCLEOTIDE SEQUENCE [LARGE SCALE GENOMIC DNA]</scope>
    <source>
        <strain evidence="1 2">DSM 2767</strain>
    </source>
</reference>
<comment type="caution">
    <text evidence="1">The sequence shown here is derived from an EMBL/GenBank/DDBJ whole genome shotgun (WGS) entry which is preliminary data.</text>
</comment>
<dbReference type="Gene3D" id="3.40.50.10400">
    <property type="entry name" value="Hypothetical protein PA1492"/>
    <property type="match status" value="1"/>
</dbReference>
<gene>
    <name evidence="1" type="ORF">CLMAG_59820</name>
</gene>
<evidence type="ECO:0000313" key="2">
    <source>
        <dbReference type="Proteomes" id="UP000076603"/>
    </source>
</evidence>
<dbReference type="OrthoDB" id="1632193at2"/>
<dbReference type="InterPro" id="IPR025518">
    <property type="entry name" value="DUF4406"/>
</dbReference>
<dbReference type="Pfam" id="PF14359">
    <property type="entry name" value="DUF4406"/>
    <property type="match status" value="1"/>
</dbReference>
<accession>A0A162QLX5</accession>
<dbReference type="Proteomes" id="UP000076603">
    <property type="component" value="Unassembled WGS sequence"/>
</dbReference>
<proteinExistence type="predicted"/>
<dbReference type="RefSeq" id="WP_066630703.1">
    <property type="nucleotide sequence ID" value="NZ_FQXL01000084.1"/>
</dbReference>
<name>A0A162QLX5_9CLOT</name>
<dbReference type="STRING" id="1121326.CLMAG_59820"/>
<evidence type="ECO:0008006" key="3">
    <source>
        <dbReference type="Google" id="ProtNLM"/>
    </source>
</evidence>